<organism evidence="1 2">
    <name type="scientific">Peribacillus cavernae</name>
    <dbReference type="NCBI Taxonomy" id="1674310"/>
    <lineage>
        <taxon>Bacteria</taxon>
        <taxon>Bacillati</taxon>
        <taxon>Bacillota</taxon>
        <taxon>Bacilli</taxon>
        <taxon>Bacillales</taxon>
        <taxon>Bacillaceae</taxon>
        <taxon>Peribacillus</taxon>
    </lineage>
</organism>
<reference evidence="1 2" key="1">
    <citation type="submission" date="2018-12" db="EMBL/GenBank/DDBJ databases">
        <title>Bacillus chawlae sp. nov., Bacillus glennii sp. nov., and Bacillus saganii sp. nov. Isolated from the Vehicle Assembly Building at Kennedy Space Center where the Viking Spacecraft were Assembled.</title>
        <authorList>
            <person name="Seuylemezian A."/>
            <person name="Vaishampayan P."/>
        </authorList>
    </citation>
    <scope>NUCLEOTIDE SEQUENCE [LARGE SCALE GENOMIC DNA]</scope>
    <source>
        <strain evidence="1 2">L5</strain>
    </source>
</reference>
<dbReference type="InterPro" id="IPR027417">
    <property type="entry name" value="P-loop_NTPase"/>
</dbReference>
<dbReference type="PANTHER" id="PTHR39206">
    <property type="entry name" value="SLL8004 PROTEIN"/>
    <property type="match status" value="1"/>
</dbReference>
<dbReference type="SUPFAM" id="SSF52540">
    <property type="entry name" value="P-loop containing nucleoside triphosphate hydrolases"/>
    <property type="match status" value="1"/>
</dbReference>
<accession>A0A433H9B0</accession>
<dbReference type="AlphaFoldDB" id="A0A433H9B0"/>
<dbReference type="OrthoDB" id="9791543at2"/>
<name>A0A433H9B0_9BACI</name>
<evidence type="ECO:0008006" key="3">
    <source>
        <dbReference type="Google" id="ProtNLM"/>
    </source>
</evidence>
<gene>
    <name evidence="1" type="ORF">ELQ35_21090</name>
</gene>
<dbReference type="RefSeq" id="WP_126867150.1">
    <property type="nucleotide sequence ID" value="NZ_JAUSTX010000023.1"/>
</dbReference>
<evidence type="ECO:0000313" key="1">
    <source>
        <dbReference type="EMBL" id="RUQ24858.1"/>
    </source>
</evidence>
<proteinExistence type="predicted"/>
<comment type="caution">
    <text evidence="1">The sequence shown here is derived from an EMBL/GenBank/DDBJ whole genome shotgun (WGS) entry which is preliminary data.</text>
</comment>
<evidence type="ECO:0000313" key="2">
    <source>
        <dbReference type="Proteomes" id="UP000267430"/>
    </source>
</evidence>
<protein>
    <recommendedName>
        <fullName evidence="3">UDP-N-acetylglucosamine kinase</fullName>
    </recommendedName>
</protein>
<dbReference type="EMBL" id="RYZZ01000045">
    <property type="protein sequence ID" value="RUQ24858.1"/>
    <property type="molecule type" value="Genomic_DNA"/>
</dbReference>
<keyword evidence="2" id="KW-1185">Reference proteome</keyword>
<sequence length="195" mass="21889">MSENYHSVMYVFAGNNESGKSTFRNLLIDKLGVEINIDPDGIARRIDPLNPESKRLEAGKSAIKMVKECIKEGNTFSIETTLAGNTAINQMKSAKKGGFEITMFFLGLEDVRQNIERVALRVKNGGHHIPTEDILRRHTKSKKNLINNLELIDNLLVLDNSNLDGELILESVQGTVTFEADNIPEWVDPIRKKLK</sequence>
<dbReference type="Proteomes" id="UP000267430">
    <property type="component" value="Unassembled WGS sequence"/>
</dbReference>
<dbReference type="PANTHER" id="PTHR39206:SF1">
    <property type="entry name" value="SLL8004 PROTEIN"/>
    <property type="match status" value="1"/>
</dbReference>
<dbReference type="Gene3D" id="3.40.50.300">
    <property type="entry name" value="P-loop containing nucleotide triphosphate hydrolases"/>
    <property type="match status" value="1"/>
</dbReference>